<protein>
    <recommendedName>
        <fullName evidence="1">RlpA-like protein double-psi beta-barrel domain-containing protein</fullName>
    </recommendedName>
</protein>
<organism evidence="2 3">
    <name type="scientific">Microvenator marinus</name>
    <dbReference type="NCBI Taxonomy" id="2600177"/>
    <lineage>
        <taxon>Bacteria</taxon>
        <taxon>Deltaproteobacteria</taxon>
        <taxon>Bradymonadales</taxon>
        <taxon>Microvenatoraceae</taxon>
        <taxon>Microvenator</taxon>
    </lineage>
</organism>
<dbReference type="RefSeq" id="WP_146962951.1">
    <property type="nucleotide sequence ID" value="NZ_CP042467.1"/>
</dbReference>
<dbReference type="EMBL" id="CP042467">
    <property type="protein sequence ID" value="QED29718.1"/>
    <property type="molecule type" value="Genomic_DNA"/>
</dbReference>
<dbReference type="OrthoDB" id="9779128at2"/>
<dbReference type="PANTHER" id="PTHR34183:SF1">
    <property type="entry name" value="ENDOLYTIC PEPTIDOGLYCAN TRANSGLYCOSYLASE RLPA"/>
    <property type="match status" value="1"/>
</dbReference>
<sequence length="163" mass="17947">MTLAKLVVMAAMYSHYQTAEPIEIPSLDLPPVQEIGLASWYGDGSMHGSVTANGEAFNPQKFTCAHRGLAFDTVVLIVNKATRRRVWCRINDRGPYGMRLADGTWAATTTLEPGAHWRGIIDMSIATANELGTIDRGLANVELRYWSKGSTPVNVAAIERKYH</sequence>
<dbReference type="KEGG" id="bbae:FRD01_21245"/>
<dbReference type="CDD" id="cd22268">
    <property type="entry name" value="DPBB_RlpA-like"/>
    <property type="match status" value="1"/>
</dbReference>
<dbReference type="Gene3D" id="2.40.40.10">
    <property type="entry name" value="RlpA-like domain"/>
    <property type="match status" value="1"/>
</dbReference>
<reference evidence="2 3" key="1">
    <citation type="submission" date="2019-08" db="EMBL/GenBank/DDBJ databases">
        <authorList>
            <person name="Liang Q."/>
        </authorList>
    </citation>
    <scope>NUCLEOTIDE SEQUENCE [LARGE SCALE GENOMIC DNA]</scope>
    <source>
        <strain evidence="2 3">V1718</strain>
    </source>
</reference>
<dbReference type="Proteomes" id="UP000321595">
    <property type="component" value="Chromosome"/>
</dbReference>
<evidence type="ECO:0000259" key="1">
    <source>
        <dbReference type="Pfam" id="PF03330"/>
    </source>
</evidence>
<evidence type="ECO:0000313" key="3">
    <source>
        <dbReference type="Proteomes" id="UP000321595"/>
    </source>
</evidence>
<dbReference type="InterPro" id="IPR009009">
    <property type="entry name" value="RlpA-like_DPBB"/>
</dbReference>
<dbReference type="Pfam" id="PF03330">
    <property type="entry name" value="DPBB_1"/>
    <property type="match status" value="1"/>
</dbReference>
<name>A0A5B8XXK6_9DELT</name>
<dbReference type="AlphaFoldDB" id="A0A5B8XXK6"/>
<dbReference type="InterPro" id="IPR036908">
    <property type="entry name" value="RlpA-like_sf"/>
</dbReference>
<evidence type="ECO:0000313" key="2">
    <source>
        <dbReference type="EMBL" id="QED29718.1"/>
    </source>
</evidence>
<dbReference type="PANTHER" id="PTHR34183">
    <property type="entry name" value="ENDOLYTIC PEPTIDOGLYCAN TRANSGLYCOSYLASE RLPA"/>
    <property type="match status" value="1"/>
</dbReference>
<keyword evidence="3" id="KW-1185">Reference proteome</keyword>
<proteinExistence type="predicted"/>
<accession>A0A5B8XXK6</accession>
<gene>
    <name evidence="2" type="ORF">FRD01_21245</name>
</gene>
<feature type="domain" description="RlpA-like protein double-psi beta-barrel" evidence="1">
    <location>
        <begin position="35"/>
        <end position="142"/>
    </location>
</feature>